<evidence type="ECO:0000313" key="3">
    <source>
        <dbReference type="Proteomes" id="UP001292094"/>
    </source>
</evidence>
<sequence>MFHRMFGRRKSPVEEHNETGTEATEERSDIVNSDDFVVLGTDHNTNETPMLNPPSYYTVAGAKVFLPYPMDPTTSSDNAYQRPSSSDVQTAIDGIPFKLGSNVLLEGSKKPYTGISPEEMMTRIKSFNWDEFEYSFELEQSIMREFNTSEQKAT</sequence>
<keyword evidence="3" id="KW-1185">Reference proteome</keyword>
<dbReference type="Proteomes" id="UP001292094">
    <property type="component" value="Unassembled WGS sequence"/>
</dbReference>
<dbReference type="AlphaFoldDB" id="A0AAE1UI22"/>
<evidence type="ECO:0000313" key="2">
    <source>
        <dbReference type="EMBL" id="KAK4321081.1"/>
    </source>
</evidence>
<name>A0AAE1UI22_9EUCA</name>
<accession>A0AAE1UI22</accession>
<gene>
    <name evidence="2" type="ORF">Pmani_008098</name>
</gene>
<dbReference type="EMBL" id="JAWZYT010000621">
    <property type="protein sequence ID" value="KAK4321081.1"/>
    <property type="molecule type" value="Genomic_DNA"/>
</dbReference>
<comment type="caution">
    <text evidence="2">The sequence shown here is derived from an EMBL/GenBank/DDBJ whole genome shotgun (WGS) entry which is preliminary data.</text>
</comment>
<feature type="region of interest" description="Disordered" evidence="1">
    <location>
        <begin position="1"/>
        <end position="32"/>
    </location>
</feature>
<evidence type="ECO:0000256" key="1">
    <source>
        <dbReference type="SAM" id="MobiDB-lite"/>
    </source>
</evidence>
<reference evidence="2" key="1">
    <citation type="submission" date="2023-11" db="EMBL/GenBank/DDBJ databases">
        <title>Genome assemblies of two species of porcelain crab, Petrolisthes cinctipes and Petrolisthes manimaculis (Anomura: Porcellanidae).</title>
        <authorList>
            <person name="Angst P."/>
        </authorList>
    </citation>
    <scope>NUCLEOTIDE SEQUENCE</scope>
    <source>
        <strain evidence="2">PB745_02</strain>
        <tissue evidence="2">Gill</tissue>
    </source>
</reference>
<protein>
    <recommendedName>
        <fullName evidence="4">UMA domain-containing protein</fullName>
    </recommendedName>
</protein>
<organism evidence="2 3">
    <name type="scientific">Petrolisthes manimaculis</name>
    <dbReference type="NCBI Taxonomy" id="1843537"/>
    <lineage>
        <taxon>Eukaryota</taxon>
        <taxon>Metazoa</taxon>
        <taxon>Ecdysozoa</taxon>
        <taxon>Arthropoda</taxon>
        <taxon>Crustacea</taxon>
        <taxon>Multicrustacea</taxon>
        <taxon>Malacostraca</taxon>
        <taxon>Eumalacostraca</taxon>
        <taxon>Eucarida</taxon>
        <taxon>Decapoda</taxon>
        <taxon>Pleocyemata</taxon>
        <taxon>Anomura</taxon>
        <taxon>Galatheoidea</taxon>
        <taxon>Porcellanidae</taxon>
        <taxon>Petrolisthes</taxon>
    </lineage>
</organism>
<evidence type="ECO:0008006" key="4">
    <source>
        <dbReference type="Google" id="ProtNLM"/>
    </source>
</evidence>
<feature type="compositionally biased region" description="Basic residues" evidence="1">
    <location>
        <begin position="1"/>
        <end position="10"/>
    </location>
</feature>
<proteinExistence type="predicted"/>
<feature type="compositionally biased region" description="Basic and acidic residues" evidence="1">
    <location>
        <begin position="11"/>
        <end position="29"/>
    </location>
</feature>